<gene>
    <name evidence="1" type="ORF">JF922_00320</name>
</gene>
<protein>
    <submittedName>
        <fullName evidence="1">Uncharacterized protein</fullName>
    </submittedName>
</protein>
<dbReference type="AlphaFoldDB" id="A0A934N733"/>
<dbReference type="SUPFAM" id="SSF161187">
    <property type="entry name" value="YfgJ-like"/>
    <property type="match status" value="1"/>
</dbReference>
<proteinExistence type="predicted"/>
<keyword evidence="2" id="KW-1185">Reference proteome</keyword>
<evidence type="ECO:0000313" key="1">
    <source>
        <dbReference type="EMBL" id="MBJ7596523.1"/>
    </source>
</evidence>
<name>A0A934N733_9BACT</name>
<accession>A0A934N733</accession>
<reference evidence="1" key="1">
    <citation type="submission" date="2020-10" db="EMBL/GenBank/DDBJ databases">
        <title>Ca. Dormibacterota MAGs.</title>
        <authorList>
            <person name="Montgomery K."/>
        </authorList>
    </citation>
    <scope>NUCLEOTIDE SEQUENCE [LARGE SCALE GENOMIC DNA]</scope>
    <source>
        <strain evidence="1">SC8812_S17_10</strain>
    </source>
</reference>
<evidence type="ECO:0000313" key="2">
    <source>
        <dbReference type="Proteomes" id="UP000612893"/>
    </source>
</evidence>
<dbReference type="RefSeq" id="WP_338198356.1">
    <property type="nucleotide sequence ID" value="NZ_JAEKNR010000005.1"/>
</dbReference>
<sequence>MSRTPQHHLLFTAASTVYECSACGERFLGERRCPDCNLLGRNLGLGGACPESDQIVLLSELFVLSNTNP</sequence>
<comment type="caution">
    <text evidence="1">The sequence shown here is derived from an EMBL/GenBank/DDBJ whole genome shotgun (WGS) entry which is preliminary data.</text>
</comment>
<dbReference type="Proteomes" id="UP000612893">
    <property type="component" value="Unassembled WGS sequence"/>
</dbReference>
<dbReference type="EMBL" id="JAEKNR010000005">
    <property type="protein sequence ID" value="MBJ7596523.1"/>
    <property type="molecule type" value="Genomic_DNA"/>
</dbReference>
<organism evidence="1 2">
    <name type="scientific">Candidatus Nephthysia bennettiae</name>
    <dbReference type="NCBI Taxonomy" id="3127016"/>
    <lineage>
        <taxon>Bacteria</taxon>
        <taxon>Bacillati</taxon>
        <taxon>Candidatus Dormiibacterota</taxon>
        <taxon>Candidatus Dormibacteria</taxon>
        <taxon>Candidatus Dormibacterales</taxon>
        <taxon>Candidatus Dormibacteraceae</taxon>
        <taxon>Candidatus Nephthysia</taxon>
    </lineage>
</organism>